<dbReference type="OrthoDB" id="411958at2759"/>
<protein>
    <submittedName>
        <fullName evidence="1">Uncharacterized protein</fullName>
    </submittedName>
</protein>
<dbReference type="AlphaFoldDB" id="A0A1Q9EN84"/>
<organism evidence="1 2">
    <name type="scientific">Symbiodinium microadriaticum</name>
    <name type="common">Dinoflagellate</name>
    <name type="synonym">Zooxanthella microadriatica</name>
    <dbReference type="NCBI Taxonomy" id="2951"/>
    <lineage>
        <taxon>Eukaryota</taxon>
        <taxon>Sar</taxon>
        <taxon>Alveolata</taxon>
        <taxon>Dinophyceae</taxon>
        <taxon>Suessiales</taxon>
        <taxon>Symbiodiniaceae</taxon>
        <taxon>Symbiodinium</taxon>
    </lineage>
</organism>
<evidence type="ECO:0000313" key="1">
    <source>
        <dbReference type="EMBL" id="OLQ08884.1"/>
    </source>
</evidence>
<dbReference type="EMBL" id="LSRX01000108">
    <property type="protein sequence ID" value="OLQ08884.1"/>
    <property type="molecule type" value="Genomic_DNA"/>
</dbReference>
<reference evidence="1 2" key="1">
    <citation type="submission" date="2016-02" db="EMBL/GenBank/DDBJ databases">
        <title>Genome analysis of coral dinoflagellate symbionts highlights evolutionary adaptations to a symbiotic lifestyle.</title>
        <authorList>
            <person name="Aranda M."/>
            <person name="Li Y."/>
            <person name="Liew Y.J."/>
            <person name="Baumgarten S."/>
            <person name="Simakov O."/>
            <person name="Wilson M."/>
            <person name="Piel J."/>
            <person name="Ashoor H."/>
            <person name="Bougouffa S."/>
            <person name="Bajic V.B."/>
            <person name="Ryu T."/>
            <person name="Ravasi T."/>
            <person name="Bayer T."/>
            <person name="Micklem G."/>
            <person name="Kim H."/>
            <person name="Bhak J."/>
            <person name="Lajeunesse T.C."/>
            <person name="Voolstra C.R."/>
        </authorList>
    </citation>
    <scope>NUCLEOTIDE SEQUENCE [LARGE SCALE GENOMIC DNA]</scope>
    <source>
        <strain evidence="1 2">CCMP2467</strain>
    </source>
</reference>
<dbReference type="Proteomes" id="UP000186817">
    <property type="component" value="Unassembled WGS sequence"/>
</dbReference>
<accession>A0A1Q9EN84</accession>
<proteinExistence type="predicted"/>
<keyword evidence="2" id="KW-1185">Reference proteome</keyword>
<sequence length="147" mass="15776">MRLCWILAALFRNAAADNISYAQYFGNGCASGEREFECEVSGDTLCCQHESQTHGWYCQGSFVNRKDYPAGQDCSGTPSQEIVGFLSDTTNIGHINAGECIDYGNTMSFKFSLVPSSAVPCSAALTNGAERLILGFATLLPLLALAL</sequence>
<comment type="caution">
    <text evidence="1">The sequence shown here is derived from an EMBL/GenBank/DDBJ whole genome shotgun (WGS) entry which is preliminary data.</text>
</comment>
<gene>
    <name evidence="1" type="ORF">AK812_SmicGene7544</name>
</gene>
<evidence type="ECO:0000313" key="2">
    <source>
        <dbReference type="Proteomes" id="UP000186817"/>
    </source>
</evidence>
<name>A0A1Q9EN84_SYMMI</name>